<name>A0A0F9NVV2_9ZZZZ</name>
<keyword evidence="2" id="KW-0812">Transmembrane</keyword>
<feature type="transmembrane region" description="Helical" evidence="2">
    <location>
        <begin position="6"/>
        <end position="23"/>
    </location>
</feature>
<protein>
    <submittedName>
        <fullName evidence="3">Uncharacterized protein</fullName>
    </submittedName>
</protein>
<gene>
    <name evidence="3" type="ORF">LCGC14_0920140</name>
</gene>
<dbReference type="EMBL" id="LAZR01003105">
    <property type="protein sequence ID" value="KKN21949.1"/>
    <property type="molecule type" value="Genomic_DNA"/>
</dbReference>
<sequence length="135" mass="15067">MEVAVFYTTISTALFYLMSRAKLTQFAWSRYPTWLDYWLSCAACSGFWFGVGIAVLIGRTQEVGVFGLDPLAWYTPLVAGATEMVWTPILARLMIVSWMDLLVEPDDTDAIPDAREGESTEPLRIIPLEPPDNGA</sequence>
<keyword evidence="2" id="KW-0472">Membrane</keyword>
<feature type="transmembrane region" description="Helical" evidence="2">
    <location>
        <begin position="71"/>
        <end position="91"/>
    </location>
</feature>
<keyword evidence="2" id="KW-1133">Transmembrane helix</keyword>
<evidence type="ECO:0000256" key="2">
    <source>
        <dbReference type="SAM" id="Phobius"/>
    </source>
</evidence>
<reference evidence="3" key="1">
    <citation type="journal article" date="2015" name="Nature">
        <title>Complex archaea that bridge the gap between prokaryotes and eukaryotes.</title>
        <authorList>
            <person name="Spang A."/>
            <person name="Saw J.H."/>
            <person name="Jorgensen S.L."/>
            <person name="Zaremba-Niedzwiedzka K."/>
            <person name="Martijn J."/>
            <person name="Lind A.E."/>
            <person name="van Eijk R."/>
            <person name="Schleper C."/>
            <person name="Guy L."/>
            <person name="Ettema T.J."/>
        </authorList>
    </citation>
    <scope>NUCLEOTIDE SEQUENCE</scope>
</reference>
<comment type="caution">
    <text evidence="3">The sequence shown here is derived from an EMBL/GenBank/DDBJ whole genome shotgun (WGS) entry which is preliminary data.</text>
</comment>
<evidence type="ECO:0000256" key="1">
    <source>
        <dbReference type="SAM" id="MobiDB-lite"/>
    </source>
</evidence>
<organism evidence="3">
    <name type="scientific">marine sediment metagenome</name>
    <dbReference type="NCBI Taxonomy" id="412755"/>
    <lineage>
        <taxon>unclassified sequences</taxon>
        <taxon>metagenomes</taxon>
        <taxon>ecological metagenomes</taxon>
    </lineage>
</organism>
<evidence type="ECO:0000313" key="3">
    <source>
        <dbReference type="EMBL" id="KKN21949.1"/>
    </source>
</evidence>
<proteinExistence type="predicted"/>
<accession>A0A0F9NVV2</accession>
<feature type="transmembrane region" description="Helical" evidence="2">
    <location>
        <begin position="35"/>
        <end position="59"/>
    </location>
</feature>
<feature type="region of interest" description="Disordered" evidence="1">
    <location>
        <begin position="110"/>
        <end position="135"/>
    </location>
</feature>
<dbReference type="AlphaFoldDB" id="A0A0F9NVV2"/>